<dbReference type="InterPro" id="IPR021100">
    <property type="entry name" value="N-glycosylation_EOS1"/>
</dbReference>
<proteinExistence type="predicted"/>
<protein>
    <recommendedName>
        <fullName evidence="5">N-glycosylation protein EOS1</fullName>
    </recommendedName>
</protein>
<evidence type="ECO:0000313" key="4">
    <source>
        <dbReference type="Proteomes" id="UP000707071"/>
    </source>
</evidence>
<keyword evidence="2" id="KW-0472">Membrane</keyword>
<dbReference type="AlphaFoldDB" id="A0A9P7QQP4"/>
<organism evidence="3 4">
    <name type="scientific">Claviceps aff. purpurea</name>
    <dbReference type="NCBI Taxonomy" id="1967640"/>
    <lineage>
        <taxon>Eukaryota</taxon>
        <taxon>Fungi</taxon>
        <taxon>Dikarya</taxon>
        <taxon>Ascomycota</taxon>
        <taxon>Pezizomycotina</taxon>
        <taxon>Sordariomycetes</taxon>
        <taxon>Hypocreomycetidae</taxon>
        <taxon>Hypocreales</taxon>
        <taxon>Clavicipitaceae</taxon>
        <taxon>Claviceps</taxon>
    </lineage>
</organism>
<dbReference type="GO" id="GO:0005789">
    <property type="term" value="C:endoplasmic reticulum membrane"/>
    <property type="evidence" value="ECO:0007669"/>
    <property type="project" value="InterPro"/>
</dbReference>
<keyword evidence="2" id="KW-1133">Transmembrane helix</keyword>
<dbReference type="EMBL" id="SRRH01000011">
    <property type="protein sequence ID" value="KAG6303300.1"/>
    <property type="molecule type" value="Genomic_DNA"/>
</dbReference>
<dbReference type="PANTHER" id="PTHR28147:SF1">
    <property type="entry name" value="N-GLYCOSYLATION PROTEIN EOS1"/>
    <property type="match status" value="1"/>
</dbReference>
<evidence type="ECO:0000313" key="3">
    <source>
        <dbReference type="EMBL" id="KAG6303300.1"/>
    </source>
</evidence>
<accession>A0A9P7QQP4</accession>
<evidence type="ECO:0000256" key="2">
    <source>
        <dbReference type="SAM" id="Phobius"/>
    </source>
</evidence>
<feature type="region of interest" description="Disordered" evidence="1">
    <location>
        <begin position="1"/>
        <end position="69"/>
    </location>
</feature>
<feature type="compositionally biased region" description="Low complexity" evidence="1">
    <location>
        <begin position="1"/>
        <end position="30"/>
    </location>
</feature>
<dbReference type="PANTHER" id="PTHR28147">
    <property type="entry name" value="N-GLYCOSYLATION PROTEIN EOS1"/>
    <property type="match status" value="1"/>
</dbReference>
<dbReference type="GO" id="GO:0034599">
    <property type="term" value="P:cellular response to oxidative stress"/>
    <property type="evidence" value="ECO:0007669"/>
    <property type="project" value="InterPro"/>
</dbReference>
<feature type="transmembrane region" description="Helical" evidence="2">
    <location>
        <begin position="96"/>
        <end position="119"/>
    </location>
</feature>
<gene>
    <name evidence="3" type="ORF">E4U09_000392</name>
</gene>
<dbReference type="Proteomes" id="UP000707071">
    <property type="component" value="Unassembled WGS sequence"/>
</dbReference>
<feature type="transmembrane region" description="Helical" evidence="2">
    <location>
        <begin position="245"/>
        <end position="267"/>
    </location>
</feature>
<reference evidence="3 4" key="1">
    <citation type="journal article" date="2020" name="bioRxiv">
        <title>Whole genome comparisons of ergot fungi reveals the divergence and evolution of species within the genus Claviceps are the result of varying mechanisms driving genome evolution and host range expansion.</title>
        <authorList>
            <person name="Wyka S.A."/>
            <person name="Mondo S.J."/>
            <person name="Liu M."/>
            <person name="Dettman J."/>
            <person name="Nalam V."/>
            <person name="Broders K.D."/>
        </authorList>
    </citation>
    <scope>NUCLEOTIDE SEQUENCE [LARGE SCALE GENOMIC DNA]</scope>
    <source>
        <strain evidence="3 4">Clav52</strain>
    </source>
</reference>
<keyword evidence="2" id="KW-0812">Transmembrane</keyword>
<dbReference type="GO" id="GO:0006487">
    <property type="term" value="P:protein N-linked glycosylation"/>
    <property type="evidence" value="ECO:0007669"/>
    <property type="project" value="TreeGrafter"/>
</dbReference>
<sequence length="304" mass="33805">MAIAHSNRRASSSSIASSSSSVLHRLTTSSAVANTSSQRADRKRSQSQSQSQHYPPGGAARASPSPPVHPSMLQPRVAVVLNVNPQWHPYLFAFRLLSILPALWWGLPSALQLVLSILYGPERVVLIRGTWDGRLHSSNHDTVTFALTEGALATIWSFACGYLAFFFTDCLMSRWLIHYTPQATIVRLLTINAVNAYLTMTVLSLAGGFQDPRLMLPGWISMATTLTVSYHITHQKINIRKETSTSINVFSIASYISMVILLAHVHLLQPDYPPVPLVGRLRIVWNEIYTLLAHIKRSIERTEL</sequence>
<feature type="transmembrane region" description="Helical" evidence="2">
    <location>
        <begin position="189"/>
        <end position="209"/>
    </location>
</feature>
<comment type="caution">
    <text evidence="3">The sequence shown here is derived from an EMBL/GenBank/DDBJ whole genome shotgun (WGS) entry which is preliminary data.</text>
</comment>
<evidence type="ECO:0008006" key="5">
    <source>
        <dbReference type="Google" id="ProtNLM"/>
    </source>
</evidence>
<feature type="transmembrane region" description="Helical" evidence="2">
    <location>
        <begin position="215"/>
        <end position="233"/>
    </location>
</feature>
<feature type="transmembrane region" description="Helical" evidence="2">
    <location>
        <begin position="155"/>
        <end position="177"/>
    </location>
</feature>
<feature type="compositionally biased region" description="Low complexity" evidence="1">
    <location>
        <begin position="46"/>
        <end position="63"/>
    </location>
</feature>
<dbReference type="Pfam" id="PF12326">
    <property type="entry name" value="EOS1"/>
    <property type="match status" value="1"/>
</dbReference>
<evidence type="ECO:0000256" key="1">
    <source>
        <dbReference type="SAM" id="MobiDB-lite"/>
    </source>
</evidence>
<name>A0A9P7QQP4_9HYPO</name>
<keyword evidence="4" id="KW-1185">Reference proteome</keyword>